<dbReference type="NCBIfam" id="TIGR02937">
    <property type="entry name" value="sigma70-ECF"/>
    <property type="match status" value="1"/>
</dbReference>
<dbReference type="SUPFAM" id="SSF88659">
    <property type="entry name" value="Sigma3 and sigma4 domains of RNA polymerase sigma factors"/>
    <property type="match status" value="1"/>
</dbReference>
<dbReference type="Pfam" id="PF04542">
    <property type="entry name" value="Sigma70_r2"/>
    <property type="match status" value="1"/>
</dbReference>
<dbReference type="InterPro" id="IPR036388">
    <property type="entry name" value="WH-like_DNA-bd_sf"/>
</dbReference>
<evidence type="ECO:0000256" key="4">
    <source>
        <dbReference type="ARBA" id="ARBA00023125"/>
    </source>
</evidence>
<comment type="similarity">
    <text evidence="1 6">Belongs to the sigma-70 factor family. ECF subfamily.</text>
</comment>
<evidence type="ECO:0000259" key="8">
    <source>
        <dbReference type="Pfam" id="PF08281"/>
    </source>
</evidence>
<protein>
    <recommendedName>
        <fullName evidence="6">RNA polymerase sigma factor</fullName>
    </recommendedName>
</protein>
<gene>
    <name evidence="9" type="ORF">HC031_22480</name>
</gene>
<dbReference type="InterPro" id="IPR013325">
    <property type="entry name" value="RNA_pol_sigma_r2"/>
</dbReference>
<evidence type="ECO:0000256" key="1">
    <source>
        <dbReference type="ARBA" id="ARBA00010641"/>
    </source>
</evidence>
<dbReference type="InterPro" id="IPR013249">
    <property type="entry name" value="RNA_pol_sigma70_r4_t2"/>
</dbReference>
<dbReference type="SUPFAM" id="SSF88946">
    <property type="entry name" value="Sigma2 domain of RNA polymerase sigma factors"/>
    <property type="match status" value="1"/>
</dbReference>
<accession>A0ABX0Y2A5</accession>
<keyword evidence="5 6" id="KW-0804">Transcription</keyword>
<keyword evidence="3 6" id="KW-0731">Sigma factor</keyword>
<comment type="caution">
    <text evidence="9">The sequence shown here is derived from an EMBL/GenBank/DDBJ whole genome shotgun (WGS) entry which is preliminary data.</text>
</comment>
<proteinExistence type="inferred from homology"/>
<dbReference type="InterPro" id="IPR007627">
    <property type="entry name" value="RNA_pol_sigma70_r2"/>
</dbReference>
<organism evidence="9 10">
    <name type="scientific">Planosporangium thailandense</name>
    <dbReference type="NCBI Taxonomy" id="765197"/>
    <lineage>
        <taxon>Bacteria</taxon>
        <taxon>Bacillati</taxon>
        <taxon>Actinomycetota</taxon>
        <taxon>Actinomycetes</taxon>
        <taxon>Micromonosporales</taxon>
        <taxon>Micromonosporaceae</taxon>
        <taxon>Planosporangium</taxon>
    </lineage>
</organism>
<evidence type="ECO:0000256" key="5">
    <source>
        <dbReference type="ARBA" id="ARBA00023163"/>
    </source>
</evidence>
<keyword evidence="2 6" id="KW-0805">Transcription regulation</keyword>
<dbReference type="PANTHER" id="PTHR43133:SF61">
    <property type="entry name" value="ECF RNA POLYMERASE SIGMA FACTOR SIGC"/>
    <property type="match status" value="1"/>
</dbReference>
<evidence type="ECO:0000256" key="2">
    <source>
        <dbReference type="ARBA" id="ARBA00023015"/>
    </source>
</evidence>
<dbReference type="RefSeq" id="WP_167927364.1">
    <property type="nucleotide sequence ID" value="NZ_JAATVY010000018.1"/>
</dbReference>
<dbReference type="Proteomes" id="UP000722989">
    <property type="component" value="Unassembled WGS sequence"/>
</dbReference>
<dbReference type="EMBL" id="JAATVY010000018">
    <property type="protein sequence ID" value="NJC72463.1"/>
    <property type="molecule type" value="Genomic_DNA"/>
</dbReference>
<reference evidence="9 10" key="1">
    <citation type="submission" date="2020-03" db="EMBL/GenBank/DDBJ databases">
        <title>WGS of the type strain of Planosporangium spp.</title>
        <authorList>
            <person name="Thawai C."/>
        </authorList>
    </citation>
    <scope>NUCLEOTIDE SEQUENCE [LARGE SCALE GENOMIC DNA]</scope>
    <source>
        <strain evidence="9 10">TBRC 5610</strain>
    </source>
</reference>
<evidence type="ECO:0000256" key="3">
    <source>
        <dbReference type="ARBA" id="ARBA00023082"/>
    </source>
</evidence>
<evidence type="ECO:0000256" key="6">
    <source>
        <dbReference type="RuleBase" id="RU000716"/>
    </source>
</evidence>
<keyword evidence="10" id="KW-1185">Reference proteome</keyword>
<dbReference type="PROSITE" id="PS01063">
    <property type="entry name" value="SIGMA70_ECF"/>
    <property type="match status" value="1"/>
</dbReference>
<dbReference type="InterPro" id="IPR000838">
    <property type="entry name" value="RNA_pol_sigma70_ECF_CS"/>
</dbReference>
<dbReference type="Gene3D" id="1.10.1740.10">
    <property type="match status" value="1"/>
</dbReference>
<dbReference type="InterPro" id="IPR039425">
    <property type="entry name" value="RNA_pol_sigma-70-like"/>
</dbReference>
<evidence type="ECO:0000313" key="10">
    <source>
        <dbReference type="Proteomes" id="UP000722989"/>
    </source>
</evidence>
<dbReference type="PANTHER" id="PTHR43133">
    <property type="entry name" value="RNA POLYMERASE ECF-TYPE SIGMA FACTO"/>
    <property type="match status" value="1"/>
</dbReference>
<evidence type="ECO:0000313" key="9">
    <source>
        <dbReference type="EMBL" id="NJC72463.1"/>
    </source>
</evidence>
<sequence length="194" mass="21218">MLGPGVNDAQITRWALAAKSGDRAAVTAFVEATQHQVHRFLAHLVNLNEADDLTQETYLRALRALPGFQARSSARTWLLAIARRVGADHIRTSLRRPRAAVLDNWQAAADAARLRDSARFDDEVLLRQVLDGLAPERREAFVATQVLGLSYDEAAVICDCPVGTIRSRVARARQDLVAALRADNRGDGRLGATS</sequence>
<feature type="domain" description="RNA polymerase sigma-70 region 2" evidence="7">
    <location>
        <begin position="30"/>
        <end position="93"/>
    </location>
</feature>
<dbReference type="Gene3D" id="1.10.10.10">
    <property type="entry name" value="Winged helix-like DNA-binding domain superfamily/Winged helix DNA-binding domain"/>
    <property type="match status" value="1"/>
</dbReference>
<dbReference type="InterPro" id="IPR014284">
    <property type="entry name" value="RNA_pol_sigma-70_dom"/>
</dbReference>
<dbReference type="Pfam" id="PF08281">
    <property type="entry name" value="Sigma70_r4_2"/>
    <property type="match status" value="1"/>
</dbReference>
<feature type="domain" description="RNA polymerase sigma factor 70 region 4 type 2" evidence="8">
    <location>
        <begin position="125"/>
        <end position="176"/>
    </location>
</feature>
<evidence type="ECO:0000259" key="7">
    <source>
        <dbReference type="Pfam" id="PF04542"/>
    </source>
</evidence>
<dbReference type="CDD" id="cd06171">
    <property type="entry name" value="Sigma70_r4"/>
    <property type="match status" value="1"/>
</dbReference>
<keyword evidence="4 6" id="KW-0238">DNA-binding</keyword>
<name>A0ABX0Y2A5_9ACTN</name>
<dbReference type="InterPro" id="IPR013324">
    <property type="entry name" value="RNA_pol_sigma_r3/r4-like"/>
</dbReference>